<dbReference type="Pfam" id="PF08241">
    <property type="entry name" value="Methyltransf_11"/>
    <property type="match status" value="1"/>
</dbReference>
<dbReference type="InterPro" id="IPR029063">
    <property type="entry name" value="SAM-dependent_MTases_sf"/>
</dbReference>
<keyword evidence="2" id="KW-0489">Methyltransferase</keyword>
<evidence type="ECO:0000259" key="1">
    <source>
        <dbReference type="Pfam" id="PF08241"/>
    </source>
</evidence>
<feature type="domain" description="Methyltransferase type 11" evidence="1">
    <location>
        <begin position="48"/>
        <end position="141"/>
    </location>
</feature>
<dbReference type="Proteomes" id="UP000432015">
    <property type="component" value="Unassembled WGS sequence"/>
</dbReference>
<dbReference type="CDD" id="cd02440">
    <property type="entry name" value="AdoMet_MTases"/>
    <property type="match status" value="1"/>
</dbReference>
<dbReference type="GO" id="GO:0008757">
    <property type="term" value="F:S-adenosylmethionine-dependent methyltransferase activity"/>
    <property type="evidence" value="ECO:0007669"/>
    <property type="project" value="InterPro"/>
</dbReference>
<evidence type="ECO:0000313" key="3">
    <source>
        <dbReference type="Proteomes" id="UP000432015"/>
    </source>
</evidence>
<accession>A0A7K1L723</accession>
<evidence type="ECO:0000313" key="2">
    <source>
        <dbReference type="EMBL" id="MUN40234.1"/>
    </source>
</evidence>
<keyword evidence="2" id="KW-0808">Transferase</keyword>
<reference evidence="2 3" key="1">
    <citation type="submission" date="2019-11" db="EMBL/GenBank/DDBJ databases">
        <authorList>
            <person name="Cao P."/>
        </authorList>
    </citation>
    <scope>NUCLEOTIDE SEQUENCE [LARGE SCALE GENOMIC DNA]</scope>
    <source>
        <strain evidence="2 3">NEAU-AAG5</strain>
    </source>
</reference>
<gene>
    <name evidence="2" type="ORF">GNZ18_27080</name>
</gene>
<dbReference type="SUPFAM" id="SSF53335">
    <property type="entry name" value="S-adenosyl-L-methionine-dependent methyltransferases"/>
    <property type="match status" value="1"/>
</dbReference>
<dbReference type="Gene3D" id="3.40.50.150">
    <property type="entry name" value="Vaccinia Virus protein VP39"/>
    <property type="match status" value="1"/>
</dbReference>
<dbReference type="AlphaFoldDB" id="A0A7K1L723"/>
<dbReference type="PANTHER" id="PTHR43591">
    <property type="entry name" value="METHYLTRANSFERASE"/>
    <property type="match status" value="1"/>
</dbReference>
<dbReference type="GO" id="GO:0032259">
    <property type="term" value="P:methylation"/>
    <property type="evidence" value="ECO:0007669"/>
    <property type="project" value="UniProtKB-KW"/>
</dbReference>
<dbReference type="PANTHER" id="PTHR43591:SF24">
    <property type="entry name" value="2-METHOXY-6-POLYPRENYL-1,4-BENZOQUINOL METHYLASE, MITOCHONDRIAL"/>
    <property type="match status" value="1"/>
</dbReference>
<dbReference type="InterPro" id="IPR013216">
    <property type="entry name" value="Methyltransf_11"/>
</dbReference>
<protein>
    <submittedName>
        <fullName evidence="2">Methyltransferase domain-containing protein</fullName>
    </submittedName>
</protein>
<dbReference type="EMBL" id="WOFH01000010">
    <property type="protein sequence ID" value="MUN40234.1"/>
    <property type="molecule type" value="Genomic_DNA"/>
</dbReference>
<proteinExistence type="predicted"/>
<keyword evidence="3" id="KW-1185">Reference proteome</keyword>
<sequence>MSDFSAVTRAQRRAWGLGDLSMLAARTPPLYAERLCEELDLRARERVLDVAAGTGTASIAAARRFCEVVASDFVPESLEAARRLAGVEGLELDVRVADAQDLPFADGSFDVVMSTFGAMFAPDQERVAAELLRVVRPGGRIGLLAWRPDGVVGAYAKVIGRYLAPPPGVPSPFGWGTARRVRELFGGHGTLRTATRTQPFRYPSVEFAVGFLAEWYGPARGALAALGEERRAALRDDMAEVWRSADRAGDGTLVADAAYLETVVVKEGRPNG</sequence>
<comment type="caution">
    <text evidence="2">The sequence shown here is derived from an EMBL/GenBank/DDBJ whole genome shotgun (WGS) entry which is preliminary data.</text>
</comment>
<name>A0A7K1L723_9ACTN</name>
<organism evidence="2 3">
    <name type="scientific">Actinomadura litoris</name>
    <dbReference type="NCBI Taxonomy" id="2678616"/>
    <lineage>
        <taxon>Bacteria</taxon>
        <taxon>Bacillati</taxon>
        <taxon>Actinomycetota</taxon>
        <taxon>Actinomycetes</taxon>
        <taxon>Streptosporangiales</taxon>
        <taxon>Thermomonosporaceae</taxon>
        <taxon>Actinomadura</taxon>
    </lineage>
</organism>
<dbReference type="RefSeq" id="WP_156219357.1">
    <property type="nucleotide sequence ID" value="NZ_WOFH01000010.1"/>
</dbReference>